<dbReference type="AlphaFoldDB" id="A0AAP0J9A0"/>
<comment type="caution">
    <text evidence="11">The sequence shown here is derived from an EMBL/GenBank/DDBJ whole genome shotgun (WGS) entry which is preliminary data.</text>
</comment>
<keyword evidence="4 8" id="KW-0238">DNA-binding</keyword>
<evidence type="ECO:0000313" key="11">
    <source>
        <dbReference type="EMBL" id="KAK9129778.1"/>
    </source>
</evidence>
<protein>
    <recommendedName>
        <fullName evidence="10">Homeobox domain-containing protein</fullName>
    </recommendedName>
</protein>
<evidence type="ECO:0000259" key="10">
    <source>
        <dbReference type="PROSITE" id="PS50071"/>
    </source>
</evidence>
<feature type="region of interest" description="Disordered" evidence="9">
    <location>
        <begin position="181"/>
        <end position="226"/>
    </location>
</feature>
<dbReference type="SUPFAM" id="SSF46689">
    <property type="entry name" value="Homeodomain-like"/>
    <property type="match status" value="1"/>
</dbReference>
<comment type="subcellular location">
    <subcellularLocation>
        <location evidence="1 8">Nucleus</location>
    </subcellularLocation>
</comment>
<dbReference type="InterPro" id="IPR008422">
    <property type="entry name" value="KN_HD"/>
</dbReference>
<proteinExistence type="inferred from homology"/>
<dbReference type="InterPro" id="IPR050224">
    <property type="entry name" value="TALE_homeobox"/>
</dbReference>
<gene>
    <name evidence="11" type="ORF">Sjap_010265</name>
</gene>
<dbReference type="Pfam" id="PF07526">
    <property type="entry name" value="POX"/>
    <property type="match status" value="1"/>
</dbReference>
<evidence type="ECO:0000256" key="8">
    <source>
        <dbReference type="PROSITE-ProRule" id="PRU00108"/>
    </source>
</evidence>
<keyword evidence="6" id="KW-0804">Transcription</keyword>
<accession>A0AAP0J9A0</accession>
<feature type="region of interest" description="Disordered" evidence="9">
    <location>
        <begin position="520"/>
        <end position="578"/>
    </location>
</feature>
<dbReference type="InterPro" id="IPR009057">
    <property type="entry name" value="Homeodomain-like_sf"/>
</dbReference>
<evidence type="ECO:0000256" key="3">
    <source>
        <dbReference type="ARBA" id="ARBA00023015"/>
    </source>
</evidence>
<evidence type="ECO:0000256" key="7">
    <source>
        <dbReference type="ARBA" id="ARBA00023242"/>
    </source>
</evidence>
<evidence type="ECO:0000256" key="9">
    <source>
        <dbReference type="SAM" id="MobiDB-lite"/>
    </source>
</evidence>
<dbReference type="Proteomes" id="UP001417504">
    <property type="component" value="Unassembled WGS sequence"/>
</dbReference>
<dbReference type="Pfam" id="PF05920">
    <property type="entry name" value="Homeobox_KN"/>
    <property type="match status" value="1"/>
</dbReference>
<dbReference type="FunFam" id="1.10.10.60:FF:000117">
    <property type="entry name" value="BEL1-like homeodomain protein 9"/>
    <property type="match status" value="1"/>
</dbReference>
<dbReference type="SMART" id="SM00574">
    <property type="entry name" value="POX"/>
    <property type="match status" value="1"/>
</dbReference>
<name>A0AAP0J9A0_9MAGN</name>
<dbReference type="GO" id="GO:0006355">
    <property type="term" value="P:regulation of DNA-templated transcription"/>
    <property type="evidence" value="ECO:0007669"/>
    <property type="project" value="InterPro"/>
</dbReference>
<evidence type="ECO:0000256" key="1">
    <source>
        <dbReference type="ARBA" id="ARBA00004123"/>
    </source>
</evidence>
<sequence length="710" mass="77407">MATYYPNSNNQREVVPTLYLRDPATELSPANMMMYMNYSSSTGSYADALAGNSENQHACIELPSVGASELNPSQQGILGSFSVSHAGDQGFSGWRDGRNEMLFMQPTSGSMTIQSIGASDDLVHRSVAESSQMGLQTQLGILHGGANLQGQGLSLSLSTQIQPAVPVTSFEFRHPNPGFTSFLTNPTISGEGGSRNGSCRDDESSPSKHSRGSEYVQPSFGGGNHEVIKREGLNNLQASVNAKQMHSDPSPCAYPGLASTIPNSKYLKAAQELLDEVVNVQKALKQHKAGKGSAETDKGAKEMSTLPPSAGMSSNTQDSTSNSASELSPAERQELQNKVTKLLSMLDEVDRRYRQYYHQMQIVVSSFDVIAGCGAAKPYTALALETISRHFRCLRDAINDQITATRRTLGEQDTGGNKGGGISRLRFVDQQIRQQRALQHLGMMQQHAWRPQRGLPESSVSVLRAWLFEHFLHPYPKDSDKILLARQTGLTRSQVSNWFINARVRLWKPMVEEMYKEEFGDAEVDSNSSSENASRAAKNDSKVSDDRREESQQNSKPANSDVEMSGSMTGTSFQNVAHGEDDMDYVGMKLRGDQRVNVDDSSFLQDAFVQSDGSSSAKFMTTDAAYQQMAELGRFGSGGGVSLTLGLQHCNTGGLSMSGGNHHSFIPMRGDEMYAAATSLGPETTDYDCIDPGNRSRRFNSSHMLHDFVA</sequence>
<feature type="compositionally biased region" description="Polar residues" evidence="9">
    <location>
        <begin position="311"/>
        <end position="326"/>
    </location>
</feature>
<feature type="compositionally biased region" description="Low complexity" evidence="9">
    <location>
        <begin position="526"/>
        <end position="536"/>
    </location>
</feature>
<evidence type="ECO:0000313" key="12">
    <source>
        <dbReference type="Proteomes" id="UP001417504"/>
    </source>
</evidence>
<feature type="DNA-binding region" description="Homeobox" evidence="8">
    <location>
        <begin position="448"/>
        <end position="510"/>
    </location>
</feature>
<keyword evidence="5 8" id="KW-0371">Homeobox</keyword>
<dbReference type="GO" id="GO:0003677">
    <property type="term" value="F:DNA binding"/>
    <property type="evidence" value="ECO:0007669"/>
    <property type="project" value="UniProtKB-UniRule"/>
</dbReference>
<feature type="compositionally biased region" description="Basic and acidic residues" evidence="9">
    <location>
        <begin position="537"/>
        <end position="551"/>
    </location>
</feature>
<evidence type="ECO:0000256" key="6">
    <source>
        <dbReference type="ARBA" id="ARBA00023163"/>
    </source>
</evidence>
<evidence type="ECO:0000256" key="2">
    <source>
        <dbReference type="ARBA" id="ARBA00006454"/>
    </source>
</evidence>
<dbReference type="InterPro" id="IPR001356">
    <property type="entry name" value="HD"/>
</dbReference>
<feature type="compositionally biased region" description="Polar residues" evidence="9">
    <location>
        <begin position="566"/>
        <end position="575"/>
    </location>
</feature>
<keyword evidence="3" id="KW-0805">Transcription regulation</keyword>
<dbReference type="GO" id="GO:0005634">
    <property type="term" value="C:nucleus"/>
    <property type="evidence" value="ECO:0007669"/>
    <property type="project" value="UniProtKB-SubCell"/>
</dbReference>
<dbReference type="CDD" id="cd00086">
    <property type="entry name" value="homeodomain"/>
    <property type="match status" value="1"/>
</dbReference>
<feature type="region of interest" description="Disordered" evidence="9">
    <location>
        <begin position="286"/>
        <end position="333"/>
    </location>
</feature>
<organism evidence="11 12">
    <name type="scientific">Stephania japonica</name>
    <dbReference type="NCBI Taxonomy" id="461633"/>
    <lineage>
        <taxon>Eukaryota</taxon>
        <taxon>Viridiplantae</taxon>
        <taxon>Streptophyta</taxon>
        <taxon>Embryophyta</taxon>
        <taxon>Tracheophyta</taxon>
        <taxon>Spermatophyta</taxon>
        <taxon>Magnoliopsida</taxon>
        <taxon>Ranunculales</taxon>
        <taxon>Menispermaceae</taxon>
        <taxon>Menispermoideae</taxon>
        <taxon>Cissampelideae</taxon>
        <taxon>Stephania</taxon>
    </lineage>
</organism>
<keyword evidence="12" id="KW-1185">Reference proteome</keyword>
<dbReference type="SMART" id="SM00389">
    <property type="entry name" value="HOX"/>
    <property type="match status" value="1"/>
</dbReference>
<evidence type="ECO:0000256" key="4">
    <source>
        <dbReference type="ARBA" id="ARBA00023125"/>
    </source>
</evidence>
<feature type="domain" description="Homeobox" evidence="10">
    <location>
        <begin position="446"/>
        <end position="509"/>
    </location>
</feature>
<comment type="similarity">
    <text evidence="2">Belongs to the TALE/BELL homeobox family.</text>
</comment>
<keyword evidence="7 8" id="KW-0539">Nucleus</keyword>
<dbReference type="InterPro" id="IPR006563">
    <property type="entry name" value="POX_dom"/>
</dbReference>
<evidence type="ECO:0000256" key="5">
    <source>
        <dbReference type="ARBA" id="ARBA00023155"/>
    </source>
</evidence>
<dbReference type="Gene3D" id="1.10.10.60">
    <property type="entry name" value="Homeodomain-like"/>
    <property type="match status" value="1"/>
</dbReference>
<reference evidence="11 12" key="1">
    <citation type="submission" date="2024-01" db="EMBL/GenBank/DDBJ databases">
        <title>Genome assemblies of Stephania.</title>
        <authorList>
            <person name="Yang L."/>
        </authorList>
    </citation>
    <scope>NUCLEOTIDE SEQUENCE [LARGE SCALE GENOMIC DNA]</scope>
    <source>
        <strain evidence="11">QJT</strain>
        <tissue evidence="11">Leaf</tissue>
    </source>
</reference>
<dbReference type="PANTHER" id="PTHR11850">
    <property type="entry name" value="HOMEOBOX PROTEIN TRANSCRIPTION FACTORS"/>
    <property type="match status" value="1"/>
</dbReference>
<dbReference type="EMBL" id="JBBNAE010000004">
    <property type="protein sequence ID" value="KAK9129778.1"/>
    <property type="molecule type" value="Genomic_DNA"/>
</dbReference>
<dbReference type="PROSITE" id="PS50071">
    <property type="entry name" value="HOMEOBOX_2"/>
    <property type="match status" value="1"/>
</dbReference>